<evidence type="ECO:0000256" key="1">
    <source>
        <dbReference type="ARBA" id="ARBA00000085"/>
    </source>
</evidence>
<sequence>MRRSVWRSAVNLVPHGYDLSDSDWQRRHRLMLVVLAVHVPGLLAFGLFLHRPPDAVVLAVAVPAACLLGGRLLRRHRRVASVAVTAGLVWSSAALVGLTEGTIEAHFHFFVIIGFIALYQDWVPFLFNVLFTVASHGVGSAWQQTLIFNHAPAQSNPWLWSLIHGVAVLVACVGMALFWRVTEDSQREKDALAQQLADAEINRRQFASDLLVNLARRNQSMLYRQLEIINQLEEAERDPDARAELFKLDHLATRVQRNAESLLVLAGEEPARIWRDPVALRDVVRAAIAETEDFQRVSVLVDGRFTIAGRSVTDVTHLIAELIENAVRFSPPDSVVRIRMRPDRQHPADELLVIEDWGVGMPPEDLATANAILTKAIDVDLSVARRLGFHVVARLSARHGIRVTLSPTPGSGTTAVVALPTTLFEDDAGRYGRGGDTVRAATTGQAAPSAIGTAVLARSQGSGGAHRLHLDGDGTLPDRRGTHEPPADSAVPAQRARPAWVDDDAGQSVGLRRRVPQSHLAPELRATRSADPDRPALPPAHATGAARALPRFHSGRPAADDRDDDTWPRGAGAAWFEPAPRDAELEPGTGR</sequence>
<organism evidence="11 12">
    <name type="scientific">Pseudonocardia cypriaca</name>
    <dbReference type="NCBI Taxonomy" id="882449"/>
    <lineage>
        <taxon>Bacteria</taxon>
        <taxon>Bacillati</taxon>
        <taxon>Actinomycetota</taxon>
        <taxon>Actinomycetes</taxon>
        <taxon>Pseudonocardiales</taxon>
        <taxon>Pseudonocardiaceae</taxon>
        <taxon>Pseudonocardia</taxon>
    </lineage>
</organism>
<dbReference type="Proteomes" id="UP000319818">
    <property type="component" value="Unassembled WGS sequence"/>
</dbReference>
<keyword evidence="5 9" id="KW-0812">Transmembrane</keyword>
<dbReference type="RefSeq" id="WP_170225743.1">
    <property type="nucleotide sequence ID" value="NZ_VFPH01000002.1"/>
</dbReference>
<dbReference type="Pfam" id="PF02518">
    <property type="entry name" value="HATPase_c"/>
    <property type="match status" value="1"/>
</dbReference>
<keyword evidence="3" id="KW-0597">Phosphoprotein</keyword>
<keyword evidence="4" id="KW-0808">Transferase</keyword>
<keyword evidence="9" id="KW-0472">Membrane</keyword>
<keyword evidence="12" id="KW-1185">Reference proteome</keyword>
<dbReference type="Gene3D" id="3.30.565.10">
    <property type="entry name" value="Histidine kinase-like ATPase, C-terminal domain"/>
    <property type="match status" value="1"/>
</dbReference>
<feature type="transmembrane region" description="Helical" evidence="9">
    <location>
        <begin position="158"/>
        <end position="179"/>
    </location>
</feature>
<gene>
    <name evidence="11" type="ORF">FB388_4056</name>
</gene>
<feature type="domain" description="Histidine kinase" evidence="10">
    <location>
        <begin position="315"/>
        <end position="423"/>
    </location>
</feature>
<accession>A0A543FSQ8</accession>
<dbReference type="PANTHER" id="PTHR45436:SF5">
    <property type="entry name" value="SENSOR HISTIDINE KINASE TRCS"/>
    <property type="match status" value="1"/>
</dbReference>
<feature type="transmembrane region" description="Helical" evidence="9">
    <location>
        <begin position="55"/>
        <end position="73"/>
    </location>
</feature>
<dbReference type="GO" id="GO:0000160">
    <property type="term" value="P:phosphorelay signal transduction system"/>
    <property type="evidence" value="ECO:0007669"/>
    <property type="project" value="TreeGrafter"/>
</dbReference>
<feature type="region of interest" description="Disordered" evidence="8">
    <location>
        <begin position="460"/>
        <end position="591"/>
    </location>
</feature>
<comment type="catalytic activity">
    <reaction evidence="1">
        <text>ATP + protein L-histidine = ADP + protein N-phospho-L-histidine.</text>
        <dbReference type="EC" id="2.7.13.3"/>
    </reaction>
</comment>
<keyword evidence="6 11" id="KW-0418">Kinase</keyword>
<reference evidence="11 12" key="1">
    <citation type="submission" date="2019-06" db="EMBL/GenBank/DDBJ databases">
        <title>Sequencing the genomes of 1000 actinobacteria strains.</title>
        <authorList>
            <person name="Klenk H.-P."/>
        </authorList>
    </citation>
    <scope>NUCLEOTIDE SEQUENCE [LARGE SCALE GENOMIC DNA]</scope>
    <source>
        <strain evidence="11 12">DSM 45511</strain>
    </source>
</reference>
<name>A0A543FSQ8_9PSEU</name>
<evidence type="ECO:0000256" key="8">
    <source>
        <dbReference type="SAM" id="MobiDB-lite"/>
    </source>
</evidence>
<feature type="transmembrane region" description="Helical" evidence="9">
    <location>
        <begin position="30"/>
        <end position="49"/>
    </location>
</feature>
<evidence type="ECO:0000313" key="12">
    <source>
        <dbReference type="Proteomes" id="UP000319818"/>
    </source>
</evidence>
<dbReference type="EMBL" id="VFPH01000002">
    <property type="protein sequence ID" value="TQM36869.1"/>
    <property type="molecule type" value="Genomic_DNA"/>
</dbReference>
<dbReference type="PROSITE" id="PS50109">
    <property type="entry name" value="HIS_KIN"/>
    <property type="match status" value="1"/>
</dbReference>
<dbReference type="SMART" id="SM00387">
    <property type="entry name" value="HATPase_c"/>
    <property type="match status" value="1"/>
</dbReference>
<dbReference type="PANTHER" id="PTHR45436">
    <property type="entry name" value="SENSOR HISTIDINE KINASE YKOH"/>
    <property type="match status" value="1"/>
</dbReference>
<evidence type="ECO:0000313" key="11">
    <source>
        <dbReference type="EMBL" id="TQM36869.1"/>
    </source>
</evidence>
<evidence type="ECO:0000256" key="9">
    <source>
        <dbReference type="SAM" id="Phobius"/>
    </source>
</evidence>
<dbReference type="InterPro" id="IPR003594">
    <property type="entry name" value="HATPase_dom"/>
</dbReference>
<proteinExistence type="predicted"/>
<evidence type="ECO:0000256" key="6">
    <source>
        <dbReference type="ARBA" id="ARBA00022777"/>
    </source>
</evidence>
<evidence type="ECO:0000256" key="2">
    <source>
        <dbReference type="ARBA" id="ARBA00012438"/>
    </source>
</evidence>
<dbReference type="InterPro" id="IPR005467">
    <property type="entry name" value="His_kinase_dom"/>
</dbReference>
<protein>
    <recommendedName>
        <fullName evidence="2">histidine kinase</fullName>
        <ecNumber evidence="2">2.7.13.3</ecNumber>
    </recommendedName>
</protein>
<dbReference type="EC" id="2.7.13.3" evidence="2"/>
<feature type="compositionally biased region" description="Basic and acidic residues" evidence="8">
    <location>
        <begin position="525"/>
        <end position="534"/>
    </location>
</feature>
<evidence type="ECO:0000256" key="7">
    <source>
        <dbReference type="ARBA" id="ARBA00022989"/>
    </source>
</evidence>
<dbReference type="GO" id="GO:0004673">
    <property type="term" value="F:protein histidine kinase activity"/>
    <property type="evidence" value="ECO:0007669"/>
    <property type="project" value="UniProtKB-EC"/>
</dbReference>
<evidence type="ECO:0000259" key="10">
    <source>
        <dbReference type="PROSITE" id="PS50109"/>
    </source>
</evidence>
<dbReference type="GO" id="GO:0005886">
    <property type="term" value="C:plasma membrane"/>
    <property type="evidence" value="ECO:0007669"/>
    <property type="project" value="TreeGrafter"/>
</dbReference>
<evidence type="ECO:0000256" key="4">
    <source>
        <dbReference type="ARBA" id="ARBA00022679"/>
    </source>
</evidence>
<dbReference type="InterPro" id="IPR050428">
    <property type="entry name" value="TCS_sensor_his_kinase"/>
</dbReference>
<dbReference type="SUPFAM" id="SSF55874">
    <property type="entry name" value="ATPase domain of HSP90 chaperone/DNA topoisomerase II/histidine kinase"/>
    <property type="match status" value="1"/>
</dbReference>
<keyword evidence="7 9" id="KW-1133">Transmembrane helix</keyword>
<comment type="caution">
    <text evidence="11">The sequence shown here is derived from an EMBL/GenBank/DDBJ whole genome shotgun (WGS) entry which is preliminary data.</text>
</comment>
<evidence type="ECO:0000256" key="5">
    <source>
        <dbReference type="ARBA" id="ARBA00022692"/>
    </source>
</evidence>
<dbReference type="AlphaFoldDB" id="A0A543FSQ8"/>
<feature type="compositionally biased region" description="Basic and acidic residues" evidence="8">
    <location>
        <begin position="468"/>
        <end position="486"/>
    </location>
</feature>
<feature type="transmembrane region" description="Helical" evidence="9">
    <location>
        <begin position="80"/>
        <end position="97"/>
    </location>
</feature>
<evidence type="ECO:0000256" key="3">
    <source>
        <dbReference type="ARBA" id="ARBA00022553"/>
    </source>
</evidence>
<dbReference type="InterPro" id="IPR036890">
    <property type="entry name" value="HATPase_C_sf"/>
</dbReference>